<organism evidence="1 2">
    <name type="scientific">Marine Group I thaumarchaeote SCGC AAA799-N04</name>
    <dbReference type="NCBI Taxonomy" id="1502293"/>
    <lineage>
        <taxon>Archaea</taxon>
        <taxon>Nitrososphaerota</taxon>
        <taxon>Marine Group I</taxon>
    </lineage>
</organism>
<protein>
    <submittedName>
        <fullName evidence="1">Uncharacterized protein</fullName>
    </submittedName>
</protein>
<proteinExistence type="predicted"/>
<evidence type="ECO:0000313" key="1">
    <source>
        <dbReference type="EMBL" id="KEQ57252.1"/>
    </source>
</evidence>
<dbReference type="AlphaFoldDB" id="A0A081RPX9"/>
<name>A0A081RPX9_9ARCH</name>
<dbReference type="PATRIC" id="fig|1502293.3.peg.190"/>
<gene>
    <name evidence="1" type="ORF">AAA799N04_00202</name>
</gene>
<keyword evidence="2" id="KW-1185">Reference proteome</keyword>
<comment type="caution">
    <text evidence="1">The sequence shown here is derived from an EMBL/GenBank/DDBJ whole genome shotgun (WGS) entry which is preliminary data.</text>
</comment>
<sequence>MSNQNSNEEYFQALLESLNKDPNWRAVEEQLEKYESIKKDLTQEQQTIISEMGRAMLALADSQPKIIIDKFLELAQNLNKK</sequence>
<evidence type="ECO:0000313" key="2">
    <source>
        <dbReference type="Proteomes" id="UP000028059"/>
    </source>
</evidence>
<dbReference type="Proteomes" id="UP000028059">
    <property type="component" value="Unassembled WGS sequence"/>
</dbReference>
<accession>A0A081RPX9</accession>
<dbReference type="EMBL" id="JOKN01000002">
    <property type="protein sequence ID" value="KEQ57252.1"/>
    <property type="molecule type" value="Genomic_DNA"/>
</dbReference>
<reference evidence="1 2" key="1">
    <citation type="submission" date="2014-06" db="EMBL/GenBank/DDBJ databases">
        <authorList>
            <person name="Ngugi D.K."/>
            <person name="Blom J."/>
            <person name="Alam I."/>
            <person name="Rashid M."/>
            <person name="Ba Alawi W."/>
            <person name="Zhang G."/>
            <person name="Hikmawan T."/>
            <person name="Guan Y."/>
            <person name="Antunes A."/>
            <person name="Siam R."/>
            <person name="ElDorry H."/>
            <person name="Bajic V."/>
            <person name="Stingl U."/>
        </authorList>
    </citation>
    <scope>NUCLEOTIDE SEQUENCE [LARGE SCALE GENOMIC DNA]</scope>
    <source>
        <strain evidence="1">SCGC AAA799-N04</strain>
    </source>
</reference>